<evidence type="ECO:0000256" key="1">
    <source>
        <dbReference type="SAM" id="MobiDB-lite"/>
    </source>
</evidence>
<feature type="region of interest" description="Disordered" evidence="1">
    <location>
        <begin position="25"/>
        <end position="44"/>
    </location>
</feature>
<comment type="caution">
    <text evidence="3">The sequence shown here is derived from an EMBL/GenBank/DDBJ whole genome shotgun (WGS) entry which is preliminary data.</text>
</comment>
<dbReference type="PROSITE" id="PS51257">
    <property type="entry name" value="PROKAR_LIPOPROTEIN"/>
    <property type="match status" value="1"/>
</dbReference>
<gene>
    <name evidence="3" type="ORF">OA50_04238</name>
</gene>
<accession>A0A0B3S3D3</accession>
<name>A0A0B3S3D3_9RHOB</name>
<evidence type="ECO:0000313" key="4">
    <source>
        <dbReference type="Proteomes" id="UP000030960"/>
    </source>
</evidence>
<feature type="signal peptide" evidence="2">
    <location>
        <begin position="1"/>
        <end position="23"/>
    </location>
</feature>
<organism evidence="3 4">
    <name type="scientific">Mameliella alba</name>
    <dbReference type="NCBI Taxonomy" id="561184"/>
    <lineage>
        <taxon>Bacteria</taxon>
        <taxon>Pseudomonadati</taxon>
        <taxon>Pseudomonadota</taxon>
        <taxon>Alphaproteobacteria</taxon>
        <taxon>Rhodobacterales</taxon>
        <taxon>Roseobacteraceae</taxon>
        <taxon>Mameliella</taxon>
    </lineage>
</organism>
<evidence type="ECO:0000313" key="3">
    <source>
        <dbReference type="EMBL" id="KHQ51206.1"/>
    </source>
</evidence>
<sequence length="107" mass="11015">MLRFVLILGTLLALGGCMEGATAVGGSTGGGQGPEARKLSSGMSPAQAEGVFGLDAGYERNPANWDEACISYAYDGGARYVHAVYRNDRLVRATDGHGAICTYGAAL</sequence>
<evidence type="ECO:0008006" key="5">
    <source>
        <dbReference type="Google" id="ProtNLM"/>
    </source>
</evidence>
<dbReference type="EMBL" id="JSUQ01000019">
    <property type="protein sequence ID" value="KHQ51206.1"/>
    <property type="molecule type" value="Genomic_DNA"/>
</dbReference>
<feature type="chain" id="PRO_5002098831" description="Lipoprotein" evidence="2">
    <location>
        <begin position="24"/>
        <end position="107"/>
    </location>
</feature>
<evidence type="ECO:0000256" key="2">
    <source>
        <dbReference type="SAM" id="SignalP"/>
    </source>
</evidence>
<proteinExistence type="predicted"/>
<reference evidence="3 4" key="1">
    <citation type="submission" date="2014-10" db="EMBL/GenBank/DDBJ databases">
        <title>Genome sequence of Ponticoccus sp. strain UMTAT08 isolated from clonal culture of toxic dinoflagellate Alexandrium tamiyavanichii.</title>
        <authorList>
            <person name="Gan H.Y."/>
            <person name="Muhd D.-D."/>
            <person name="Mohd Noor M.E."/>
            <person name="Yeong Y.S."/>
            <person name="Usup G."/>
        </authorList>
    </citation>
    <scope>NUCLEOTIDE SEQUENCE [LARGE SCALE GENOMIC DNA]</scope>
    <source>
        <strain evidence="3 4">UMTAT08</strain>
    </source>
</reference>
<dbReference type="STRING" id="561184.SAMN05216376_12038"/>
<dbReference type="RefSeq" id="WP_190285465.1">
    <property type="nucleotide sequence ID" value="NZ_JSUQ01000019.1"/>
</dbReference>
<dbReference type="AlphaFoldDB" id="A0A0B3S3D3"/>
<dbReference type="Proteomes" id="UP000030960">
    <property type="component" value="Unassembled WGS sequence"/>
</dbReference>
<keyword evidence="2" id="KW-0732">Signal</keyword>
<keyword evidence="4" id="KW-1185">Reference proteome</keyword>
<protein>
    <recommendedName>
        <fullName evidence="5">Lipoprotein</fullName>
    </recommendedName>
</protein>